<evidence type="ECO:0000313" key="4">
    <source>
        <dbReference type="Proteomes" id="UP001152797"/>
    </source>
</evidence>
<comment type="caution">
    <text evidence="2">The sequence shown here is derived from an EMBL/GenBank/DDBJ whole genome shotgun (WGS) entry which is preliminary data.</text>
</comment>
<evidence type="ECO:0000256" key="1">
    <source>
        <dbReference type="SAM" id="MobiDB-lite"/>
    </source>
</evidence>
<dbReference type="EMBL" id="CAMXCT020001278">
    <property type="protein sequence ID" value="CAL1141926.1"/>
    <property type="molecule type" value="Genomic_DNA"/>
</dbReference>
<keyword evidence="4" id="KW-1185">Reference proteome</keyword>
<feature type="compositionally biased region" description="Low complexity" evidence="1">
    <location>
        <begin position="33"/>
        <end position="49"/>
    </location>
</feature>
<dbReference type="EMBL" id="CAMXCT010001278">
    <property type="protein sequence ID" value="CAI3988551.1"/>
    <property type="molecule type" value="Genomic_DNA"/>
</dbReference>
<evidence type="ECO:0000313" key="2">
    <source>
        <dbReference type="EMBL" id="CAI3988551.1"/>
    </source>
</evidence>
<dbReference type="EMBL" id="CAMXCT030001278">
    <property type="protein sequence ID" value="CAL4775863.1"/>
    <property type="molecule type" value="Genomic_DNA"/>
</dbReference>
<feature type="region of interest" description="Disordered" evidence="1">
    <location>
        <begin position="24"/>
        <end position="61"/>
    </location>
</feature>
<dbReference type="OrthoDB" id="433053at2759"/>
<proteinExistence type="predicted"/>
<organism evidence="2">
    <name type="scientific">Cladocopium goreaui</name>
    <dbReference type="NCBI Taxonomy" id="2562237"/>
    <lineage>
        <taxon>Eukaryota</taxon>
        <taxon>Sar</taxon>
        <taxon>Alveolata</taxon>
        <taxon>Dinophyceae</taxon>
        <taxon>Suessiales</taxon>
        <taxon>Symbiodiniaceae</taxon>
        <taxon>Cladocopium</taxon>
    </lineage>
</organism>
<evidence type="ECO:0000313" key="3">
    <source>
        <dbReference type="EMBL" id="CAL1141926.1"/>
    </source>
</evidence>
<sequence>MSDRQVEELTLKIGELEISVRRRSNTSSEEVTASSSLAGPRAAAAVPAAAEERREASPTVSSAWSVVDGPRAWSPEWKRALLEASTASEILAVDLQCVEHLQRYLSAEVTGWTSLARLGRALRAGLAARNKLDGAGTFERSPDIGLSNRIYVVLRGAPGAAGRSLRAGSSGAMAAGAGGLAQADVEARVAEVRAKGLIPALQFSAIAEDGTILWKSQAYVVRYRAGDFMFLVPGEAEVVEFFEIAGPFDFYAYHQTTVQVETARGRALGSVDAVLVDCPWAALPFFRKMTALAMMKFVYDGVTCRPSREGTLFAAEAWIAENMDGEAADEYVSCEEAFVAGEAAGDGEELGQVHSVEQLQAHIQDLELQLAALTQHQIGSAPARPLQQAQGLLGAVPKAPGVPAQTMERLRNLAGAGPTRLGGHEKRDWALELIQNGADVFETLQQELEAGDGDELARMTADAIHAALSSGNDPSSSSSSGIKGCLAREAFLKISDNLVSIAQGVETNALMELGLSSAQLSPGLLRDYLEKRVPLGSFRLLTQMGFMMASAYETGQRTGNRELAGFGAKGLEQTALDEGKTSLSWLLTGLPEPNFP</sequence>
<accession>A0A9P1FUF5</accession>
<reference evidence="2" key="1">
    <citation type="submission" date="2022-10" db="EMBL/GenBank/DDBJ databases">
        <authorList>
            <person name="Chen Y."/>
            <person name="Dougan E. K."/>
            <person name="Chan C."/>
            <person name="Rhodes N."/>
            <person name="Thang M."/>
        </authorList>
    </citation>
    <scope>NUCLEOTIDE SEQUENCE</scope>
</reference>
<name>A0A9P1FUF5_9DINO</name>
<reference evidence="3" key="2">
    <citation type="submission" date="2024-04" db="EMBL/GenBank/DDBJ databases">
        <authorList>
            <person name="Chen Y."/>
            <person name="Shah S."/>
            <person name="Dougan E. K."/>
            <person name="Thang M."/>
            <person name="Chan C."/>
        </authorList>
    </citation>
    <scope>NUCLEOTIDE SEQUENCE [LARGE SCALE GENOMIC DNA]</scope>
</reference>
<protein>
    <submittedName>
        <fullName evidence="2">Uncharacterized protein</fullName>
    </submittedName>
</protein>
<gene>
    <name evidence="2" type="ORF">C1SCF055_LOCUS15702</name>
</gene>
<dbReference type="AlphaFoldDB" id="A0A9P1FUF5"/>
<dbReference type="Proteomes" id="UP001152797">
    <property type="component" value="Unassembled WGS sequence"/>
</dbReference>